<evidence type="ECO:0000256" key="5">
    <source>
        <dbReference type="ARBA" id="ARBA00038359"/>
    </source>
</evidence>
<evidence type="ECO:0000256" key="4">
    <source>
        <dbReference type="ARBA" id="ARBA00023136"/>
    </source>
</evidence>
<dbReference type="RefSeq" id="XP_060408633.1">
    <property type="nucleotide sequence ID" value="XM_060562599.1"/>
</dbReference>
<dbReference type="GeneID" id="85446839"/>
<comment type="caution">
    <text evidence="8">The sequence shown here is derived from an EMBL/GenBank/DDBJ whole genome shotgun (WGS) entry which is preliminary data.</text>
</comment>
<evidence type="ECO:0000256" key="2">
    <source>
        <dbReference type="ARBA" id="ARBA00022692"/>
    </source>
</evidence>
<dbReference type="AlphaFoldDB" id="A0AAD8V067"/>
<keyword evidence="2 6" id="KW-0812">Transmembrane</keyword>
<feature type="transmembrane region" description="Helical" evidence="6">
    <location>
        <begin position="206"/>
        <end position="234"/>
    </location>
</feature>
<comment type="subcellular location">
    <subcellularLocation>
        <location evidence="1">Membrane</location>
        <topology evidence="1">Multi-pass membrane protein</topology>
    </subcellularLocation>
</comment>
<name>A0AAD8V067_9PEZI</name>
<feature type="domain" description="Rhodopsin" evidence="7">
    <location>
        <begin position="30"/>
        <end position="269"/>
    </location>
</feature>
<evidence type="ECO:0000256" key="3">
    <source>
        <dbReference type="ARBA" id="ARBA00022989"/>
    </source>
</evidence>
<reference evidence="8" key="1">
    <citation type="submission" date="2021-06" db="EMBL/GenBank/DDBJ databases">
        <title>Comparative genomics, transcriptomics and evolutionary studies reveal genomic signatures of adaptation to plant cell wall in hemibiotrophic fungi.</title>
        <authorList>
            <consortium name="DOE Joint Genome Institute"/>
            <person name="Baroncelli R."/>
            <person name="Diaz J.F."/>
            <person name="Benocci T."/>
            <person name="Peng M."/>
            <person name="Battaglia E."/>
            <person name="Haridas S."/>
            <person name="Andreopoulos W."/>
            <person name="Labutti K."/>
            <person name="Pangilinan J."/>
            <person name="Floch G.L."/>
            <person name="Makela M.R."/>
            <person name="Henrissat B."/>
            <person name="Grigoriev I.V."/>
            <person name="Crouch J.A."/>
            <person name="De Vries R.P."/>
            <person name="Sukno S.A."/>
            <person name="Thon M.R."/>
        </authorList>
    </citation>
    <scope>NUCLEOTIDE SEQUENCE</scope>
    <source>
        <strain evidence="8">CBS 125086</strain>
    </source>
</reference>
<proteinExistence type="inferred from homology"/>
<keyword evidence="9" id="KW-1185">Reference proteome</keyword>
<comment type="similarity">
    <text evidence="5">Belongs to the SAT4 family.</text>
</comment>
<keyword evidence="3 6" id="KW-1133">Transmembrane helix</keyword>
<dbReference type="Pfam" id="PF20684">
    <property type="entry name" value="Fung_rhodopsin"/>
    <property type="match status" value="1"/>
</dbReference>
<evidence type="ECO:0000256" key="1">
    <source>
        <dbReference type="ARBA" id="ARBA00004141"/>
    </source>
</evidence>
<feature type="transmembrane region" description="Helical" evidence="6">
    <location>
        <begin position="12"/>
        <end position="34"/>
    </location>
</feature>
<evidence type="ECO:0000313" key="9">
    <source>
        <dbReference type="Proteomes" id="UP001230504"/>
    </source>
</evidence>
<dbReference type="PANTHER" id="PTHR33048:SF47">
    <property type="entry name" value="INTEGRAL MEMBRANE PROTEIN-RELATED"/>
    <property type="match status" value="1"/>
</dbReference>
<evidence type="ECO:0000259" key="7">
    <source>
        <dbReference type="Pfam" id="PF20684"/>
    </source>
</evidence>
<evidence type="ECO:0000313" key="8">
    <source>
        <dbReference type="EMBL" id="KAK1572866.1"/>
    </source>
</evidence>
<feature type="transmembrane region" description="Helical" evidence="6">
    <location>
        <begin position="46"/>
        <end position="76"/>
    </location>
</feature>
<accession>A0AAD8V067</accession>
<dbReference type="Proteomes" id="UP001230504">
    <property type="component" value="Unassembled WGS sequence"/>
</dbReference>
<feature type="transmembrane region" description="Helical" evidence="6">
    <location>
        <begin position="88"/>
        <end position="114"/>
    </location>
</feature>
<dbReference type="InterPro" id="IPR052337">
    <property type="entry name" value="SAT4-like"/>
</dbReference>
<protein>
    <submittedName>
        <fullName evidence="8">Integral membrane protein</fullName>
    </submittedName>
</protein>
<gene>
    <name evidence="8" type="ORF">LY79DRAFT_653338</name>
</gene>
<sequence length="364" mass="40239">MAEGPTSWLQNLGIAIEVFCPVFALVVVILRLYIRFDTKNLGWDDAFICAALALTIGLSVSSIICMKELFIGIHYWEIPQPANPGNGMLWVFITGIIYSPILALAKQSVLIFILRFSGIKNLVRNVVWYTGIVNISLTIATFLAIIFQCTPVEAFWNTSVSGQCINEFALAITSGTLTVLTDIIVIGLPFYIILGLKIDMKKKKGLMGVFALGIIVTLVSIVRLYFVALSFIIVTPDKTFSLGFCVAQIECSLAITTASAPALWPLIRRWLLHHKTTRNEVFYNREYNISHLGRVRASDCPFTRGGCCEPDGQRAQTDGGLLIGPSMHNPDDDWTKSLRLFCVTSPVTNMTDGDSRQKTMVDDG</sequence>
<evidence type="ECO:0000256" key="6">
    <source>
        <dbReference type="SAM" id="Phobius"/>
    </source>
</evidence>
<keyword evidence="4 6" id="KW-0472">Membrane</keyword>
<dbReference type="EMBL" id="JAHLJV010000102">
    <property type="protein sequence ID" value="KAK1572866.1"/>
    <property type="molecule type" value="Genomic_DNA"/>
</dbReference>
<dbReference type="PANTHER" id="PTHR33048">
    <property type="entry name" value="PTH11-LIKE INTEGRAL MEMBRANE PROTEIN (AFU_ORTHOLOGUE AFUA_5G11245)"/>
    <property type="match status" value="1"/>
</dbReference>
<dbReference type="GO" id="GO:0016020">
    <property type="term" value="C:membrane"/>
    <property type="evidence" value="ECO:0007669"/>
    <property type="project" value="UniProtKB-SubCell"/>
</dbReference>
<feature type="transmembrane region" description="Helical" evidence="6">
    <location>
        <begin position="126"/>
        <end position="148"/>
    </location>
</feature>
<organism evidence="8 9">
    <name type="scientific">Colletotrichum navitas</name>
    <dbReference type="NCBI Taxonomy" id="681940"/>
    <lineage>
        <taxon>Eukaryota</taxon>
        <taxon>Fungi</taxon>
        <taxon>Dikarya</taxon>
        <taxon>Ascomycota</taxon>
        <taxon>Pezizomycotina</taxon>
        <taxon>Sordariomycetes</taxon>
        <taxon>Hypocreomycetidae</taxon>
        <taxon>Glomerellales</taxon>
        <taxon>Glomerellaceae</taxon>
        <taxon>Colletotrichum</taxon>
        <taxon>Colletotrichum graminicola species complex</taxon>
    </lineage>
</organism>
<dbReference type="InterPro" id="IPR049326">
    <property type="entry name" value="Rhodopsin_dom_fungi"/>
</dbReference>
<feature type="transmembrane region" description="Helical" evidence="6">
    <location>
        <begin position="168"/>
        <end position="194"/>
    </location>
</feature>